<organism evidence="1 2">
    <name type="scientific">Lentinus tigrinus ALCF2SS1-6</name>
    <dbReference type="NCBI Taxonomy" id="1328759"/>
    <lineage>
        <taxon>Eukaryota</taxon>
        <taxon>Fungi</taxon>
        <taxon>Dikarya</taxon>
        <taxon>Basidiomycota</taxon>
        <taxon>Agaricomycotina</taxon>
        <taxon>Agaricomycetes</taxon>
        <taxon>Polyporales</taxon>
        <taxon>Polyporaceae</taxon>
        <taxon>Lentinus</taxon>
    </lineage>
</organism>
<reference evidence="1" key="1">
    <citation type="journal article" date="2018" name="Genome Biol. Evol.">
        <title>Genomics and development of Lentinus tigrinus, a white-rot wood-decaying mushroom with dimorphic fruiting bodies.</title>
        <authorList>
            <person name="Wu B."/>
            <person name="Xu Z."/>
            <person name="Knudson A."/>
            <person name="Carlson A."/>
            <person name="Chen N."/>
            <person name="Kovaka S."/>
            <person name="LaButti K."/>
            <person name="Lipzen A."/>
            <person name="Pennachio C."/>
            <person name="Riley R."/>
            <person name="Schakwitz W."/>
            <person name="Umezawa K."/>
            <person name="Ohm R.A."/>
            <person name="Grigoriev I.V."/>
            <person name="Nagy L.G."/>
            <person name="Gibbons J."/>
            <person name="Hibbett D."/>
        </authorList>
    </citation>
    <scope>NUCLEOTIDE SEQUENCE [LARGE SCALE GENOMIC DNA]</scope>
    <source>
        <strain evidence="1">ALCF2SS1-6</strain>
    </source>
</reference>
<evidence type="ECO:0000313" key="1">
    <source>
        <dbReference type="EMBL" id="RPD62530.1"/>
    </source>
</evidence>
<dbReference type="EMBL" id="ML122258">
    <property type="protein sequence ID" value="RPD62530.1"/>
    <property type="molecule type" value="Genomic_DNA"/>
</dbReference>
<proteinExistence type="predicted"/>
<dbReference type="Proteomes" id="UP000313359">
    <property type="component" value="Unassembled WGS sequence"/>
</dbReference>
<evidence type="ECO:0000313" key="2">
    <source>
        <dbReference type="Proteomes" id="UP000313359"/>
    </source>
</evidence>
<dbReference type="AlphaFoldDB" id="A0A5C2SFM3"/>
<keyword evidence="2" id="KW-1185">Reference proteome</keyword>
<sequence>MGGRRTRTRTCPAACNVQRAPNRCPRRPRDPDQERTELVVVCSSACITGTRGIRASMSLSVPPTLGTYVLVHYLHASRISKPQTRD</sequence>
<name>A0A5C2SFM3_9APHY</name>
<accession>A0A5C2SFM3</accession>
<gene>
    <name evidence="1" type="ORF">L227DRAFT_428843</name>
</gene>
<protein>
    <submittedName>
        <fullName evidence="1">Uncharacterized protein</fullName>
    </submittedName>
</protein>